<comment type="similarity">
    <text evidence="3">Belongs to the glycosyl hydrolase 54 family.</text>
</comment>
<comment type="pathway">
    <text evidence="3">Glycan metabolism; L-arabinan degradation.</text>
</comment>
<dbReference type="PANTHER" id="PTHR39447">
    <property type="entry name" value="ALPHA-L-ARABINOFURANOSIDASE B"/>
    <property type="match status" value="1"/>
</dbReference>
<gene>
    <name evidence="5" type="ORF">LTR78_008111</name>
</gene>
<dbReference type="Proteomes" id="UP001274830">
    <property type="component" value="Unassembled WGS sequence"/>
</dbReference>
<feature type="signal peptide" evidence="3">
    <location>
        <begin position="1"/>
        <end position="19"/>
    </location>
</feature>
<dbReference type="InterPro" id="IPR015289">
    <property type="entry name" value="A-L-arabinofuranosidase_B_cat"/>
</dbReference>
<evidence type="ECO:0000259" key="4">
    <source>
        <dbReference type="Pfam" id="PF09206"/>
    </source>
</evidence>
<feature type="chain" id="PRO_5041778171" description="Alpha-L-arabinofuranosidase" evidence="3">
    <location>
        <begin position="20"/>
        <end position="229"/>
    </location>
</feature>
<keyword evidence="2" id="KW-1015">Disulfide bond</keyword>
<dbReference type="GO" id="GO:0045493">
    <property type="term" value="P:xylan catabolic process"/>
    <property type="evidence" value="ECO:0007669"/>
    <property type="project" value="UniProtKB-KW"/>
</dbReference>
<keyword evidence="3" id="KW-0326">Glycosidase</keyword>
<dbReference type="EC" id="3.2.1.55" evidence="3"/>
<organism evidence="5 6">
    <name type="scientific">Recurvomyces mirabilis</name>
    <dbReference type="NCBI Taxonomy" id="574656"/>
    <lineage>
        <taxon>Eukaryota</taxon>
        <taxon>Fungi</taxon>
        <taxon>Dikarya</taxon>
        <taxon>Ascomycota</taxon>
        <taxon>Pezizomycotina</taxon>
        <taxon>Dothideomycetes</taxon>
        <taxon>Dothideomycetidae</taxon>
        <taxon>Mycosphaerellales</taxon>
        <taxon>Teratosphaeriaceae</taxon>
        <taxon>Recurvomyces</taxon>
    </lineage>
</organism>
<feature type="active site" description="Proton donor" evidence="1">
    <location>
        <position position="191"/>
    </location>
</feature>
<keyword evidence="3" id="KW-0732">Signal</keyword>
<dbReference type="GO" id="GO:0046373">
    <property type="term" value="P:L-arabinose metabolic process"/>
    <property type="evidence" value="ECO:0007669"/>
    <property type="project" value="UniProtKB-UniRule"/>
</dbReference>
<sequence length="229" mass="24025">MRRLMLTLFLTVPSSATEAQIHLNGKKAYGIYVTSGMGYRNDKTSGVATGDASEGIYAVLDGTHYNGGCCFDYGNAETSNNDTGASHMETVYFGNRKGRQSGAGSGPWILADLENGLWASSSSASSFFGNPTIDYRFVTAIVKGELGNHWSIRGGDAGAGSTLSTFWSGGRPAGYNPMHKEGAIVLGVGGDNSNFAVGTFYEGAMTQGYPSDQTENAVQADIAAAKYST</sequence>
<evidence type="ECO:0000256" key="3">
    <source>
        <dbReference type="RuleBase" id="RU367111"/>
    </source>
</evidence>
<dbReference type="InterPro" id="IPR013320">
    <property type="entry name" value="ConA-like_dom_sf"/>
</dbReference>
<dbReference type="SUPFAM" id="SSF49899">
    <property type="entry name" value="Concanavalin A-like lectins/glucanases"/>
    <property type="match status" value="1"/>
</dbReference>
<keyword evidence="3" id="KW-0964">Secreted</keyword>
<keyword evidence="6" id="KW-1185">Reference proteome</keyword>
<proteinExistence type="inferred from homology"/>
<dbReference type="PANTHER" id="PTHR39447:SF2">
    <property type="entry name" value="ALPHA-L-ARABINOFURANOSIDASE B"/>
    <property type="match status" value="1"/>
</dbReference>
<evidence type="ECO:0000256" key="2">
    <source>
        <dbReference type="PIRSR" id="PIRSR638964-3"/>
    </source>
</evidence>
<dbReference type="GO" id="GO:0046556">
    <property type="term" value="F:alpha-L-arabinofuranosidase activity"/>
    <property type="evidence" value="ECO:0007669"/>
    <property type="project" value="UniProtKB-UniRule"/>
</dbReference>
<protein>
    <recommendedName>
        <fullName evidence="3">Alpha-L-arabinofuranosidase</fullName>
        <ecNumber evidence="3">3.2.1.55</ecNumber>
    </recommendedName>
</protein>
<keyword evidence="3" id="KW-0119">Carbohydrate metabolism</keyword>
<evidence type="ECO:0000313" key="6">
    <source>
        <dbReference type="Proteomes" id="UP001274830"/>
    </source>
</evidence>
<dbReference type="Gene3D" id="2.60.120.200">
    <property type="match status" value="1"/>
</dbReference>
<dbReference type="GO" id="GO:0005576">
    <property type="term" value="C:extracellular region"/>
    <property type="evidence" value="ECO:0007669"/>
    <property type="project" value="UniProtKB-SubCell"/>
</dbReference>
<accession>A0AAE0TRX3</accession>
<evidence type="ECO:0000313" key="5">
    <source>
        <dbReference type="EMBL" id="KAK3671936.1"/>
    </source>
</evidence>
<comment type="caution">
    <text evidence="5">The sequence shown here is derived from an EMBL/GenBank/DDBJ whole genome shotgun (WGS) entry which is preliminary data.</text>
</comment>
<keyword evidence="3" id="KW-0858">Xylan degradation</keyword>
<comment type="subcellular location">
    <subcellularLocation>
        <location evidence="3">Secreted</location>
    </subcellularLocation>
</comment>
<dbReference type="InterPro" id="IPR038964">
    <property type="entry name" value="ABFB"/>
</dbReference>
<name>A0AAE0TRX3_9PEZI</name>
<feature type="active site" description="Nucleophile" evidence="1">
    <location>
        <position position="114"/>
    </location>
</feature>
<feature type="disulfide bond" evidence="2">
    <location>
        <begin position="69"/>
        <end position="70"/>
    </location>
</feature>
<dbReference type="EMBL" id="JAUTXT010000037">
    <property type="protein sequence ID" value="KAK3671936.1"/>
    <property type="molecule type" value="Genomic_DNA"/>
</dbReference>
<reference evidence="5" key="1">
    <citation type="submission" date="2023-07" db="EMBL/GenBank/DDBJ databases">
        <title>Black Yeasts Isolated from many extreme environments.</title>
        <authorList>
            <person name="Coleine C."/>
            <person name="Stajich J.E."/>
            <person name="Selbmann L."/>
        </authorList>
    </citation>
    <scope>NUCLEOTIDE SEQUENCE</scope>
    <source>
        <strain evidence="5">CCFEE 5485</strain>
    </source>
</reference>
<keyword evidence="3" id="KW-0624">Polysaccharide degradation</keyword>
<dbReference type="AlphaFoldDB" id="A0AAE0TRX3"/>
<evidence type="ECO:0000256" key="1">
    <source>
        <dbReference type="PIRSR" id="PIRSR638964-1"/>
    </source>
</evidence>
<dbReference type="Pfam" id="PF09206">
    <property type="entry name" value="ArabFuran-catal"/>
    <property type="match status" value="1"/>
</dbReference>
<keyword evidence="3" id="KW-0378">Hydrolase</keyword>
<dbReference type="GO" id="GO:0045490">
    <property type="term" value="P:pectin catabolic process"/>
    <property type="evidence" value="ECO:0007669"/>
    <property type="project" value="TreeGrafter"/>
</dbReference>
<comment type="catalytic activity">
    <reaction evidence="3">
        <text>Hydrolysis of terminal non-reducing alpha-L-arabinofuranoside residues in alpha-L-arabinosides.</text>
        <dbReference type="EC" id="3.2.1.55"/>
    </reaction>
</comment>
<dbReference type="GO" id="GO:0031222">
    <property type="term" value="P:arabinan catabolic process"/>
    <property type="evidence" value="ECO:0007669"/>
    <property type="project" value="UniProtKB-UniRule"/>
</dbReference>
<feature type="domain" description="Alpha-L-arabinofuranosidase B catalytic" evidence="4">
    <location>
        <begin position="13"/>
        <end position="228"/>
    </location>
</feature>